<dbReference type="PRINTS" id="PR00038">
    <property type="entry name" value="HTHLUXR"/>
</dbReference>
<feature type="domain" description="HTH luxR-type" evidence="4">
    <location>
        <begin position="143"/>
        <end position="208"/>
    </location>
</feature>
<accession>A0ABW5KX85</accession>
<dbReference type="InterPro" id="IPR058245">
    <property type="entry name" value="NreC/VraR/RcsB-like_REC"/>
</dbReference>
<dbReference type="Gene3D" id="3.40.50.2300">
    <property type="match status" value="1"/>
</dbReference>
<dbReference type="InterPro" id="IPR011006">
    <property type="entry name" value="CheY-like_superfamily"/>
</dbReference>
<dbReference type="PANTHER" id="PTHR43214:SF43">
    <property type="entry name" value="TWO-COMPONENT RESPONSE REGULATOR"/>
    <property type="match status" value="1"/>
</dbReference>
<dbReference type="PANTHER" id="PTHR43214">
    <property type="entry name" value="TWO-COMPONENT RESPONSE REGULATOR"/>
    <property type="match status" value="1"/>
</dbReference>
<evidence type="ECO:0000259" key="4">
    <source>
        <dbReference type="PROSITE" id="PS50043"/>
    </source>
</evidence>
<dbReference type="EMBL" id="JBHULD010000004">
    <property type="protein sequence ID" value="MFD2553309.1"/>
    <property type="molecule type" value="Genomic_DNA"/>
</dbReference>
<evidence type="ECO:0000256" key="3">
    <source>
        <dbReference type="PROSITE-ProRule" id="PRU00169"/>
    </source>
</evidence>
<protein>
    <submittedName>
        <fullName evidence="6">Response regulator</fullName>
    </submittedName>
</protein>
<sequence length="210" mass="23442">MSARKIDIVILDDHPIVLEGLKSLLLNHSATIAVQTFSSALNFNKFMEERPSVDILLLDINLPDGNGLDICKNLQVQSPSIKVIALSNQIEQSIIRQMFDNGACGFLLKSTPSEKIISSILDALQGQIVMDPEVMRILTTPVQTKTFPALTKREKQLIALLAQGKTTSTIAEELFLSKFTIDTYRKNLLQKFKVKNTSELLMLVMQENLL</sequence>
<evidence type="ECO:0000256" key="1">
    <source>
        <dbReference type="ARBA" id="ARBA00022553"/>
    </source>
</evidence>
<evidence type="ECO:0000256" key="2">
    <source>
        <dbReference type="ARBA" id="ARBA00023125"/>
    </source>
</evidence>
<dbReference type="SUPFAM" id="SSF46894">
    <property type="entry name" value="C-terminal effector domain of the bipartite response regulators"/>
    <property type="match status" value="1"/>
</dbReference>
<dbReference type="SMART" id="SM00448">
    <property type="entry name" value="REC"/>
    <property type="match status" value="1"/>
</dbReference>
<feature type="domain" description="Response regulatory" evidence="5">
    <location>
        <begin position="7"/>
        <end position="124"/>
    </location>
</feature>
<organism evidence="6 7">
    <name type="scientific">Sphingobacterium tabacisoli</name>
    <dbReference type="NCBI Taxonomy" id="2044855"/>
    <lineage>
        <taxon>Bacteria</taxon>
        <taxon>Pseudomonadati</taxon>
        <taxon>Bacteroidota</taxon>
        <taxon>Sphingobacteriia</taxon>
        <taxon>Sphingobacteriales</taxon>
        <taxon>Sphingobacteriaceae</taxon>
        <taxon>Sphingobacterium</taxon>
    </lineage>
</organism>
<reference evidence="7" key="1">
    <citation type="journal article" date="2019" name="Int. J. Syst. Evol. Microbiol.">
        <title>The Global Catalogue of Microorganisms (GCM) 10K type strain sequencing project: providing services to taxonomists for standard genome sequencing and annotation.</title>
        <authorList>
            <consortium name="The Broad Institute Genomics Platform"/>
            <consortium name="The Broad Institute Genome Sequencing Center for Infectious Disease"/>
            <person name="Wu L."/>
            <person name="Ma J."/>
        </authorList>
    </citation>
    <scope>NUCLEOTIDE SEQUENCE [LARGE SCALE GENOMIC DNA]</scope>
    <source>
        <strain evidence="7">KCTC 52298</strain>
    </source>
</reference>
<keyword evidence="1 3" id="KW-0597">Phosphoprotein</keyword>
<evidence type="ECO:0000313" key="6">
    <source>
        <dbReference type="EMBL" id="MFD2553309.1"/>
    </source>
</evidence>
<dbReference type="CDD" id="cd17535">
    <property type="entry name" value="REC_NarL-like"/>
    <property type="match status" value="1"/>
</dbReference>
<dbReference type="SUPFAM" id="SSF52172">
    <property type="entry name" value="CheY-like"/>
    <property type="match status" value="1"/>
</dbReference>
<gene>
    <name evidence="6" type="ORF">ACFSQW_02815</name>
</gene>
<proteinExistence type="predicted"/>
<dbReference type="SMART" id="SM00421">
    <property type="entry name" value="HTH_LUXR"/>
    <property type="match status" value="1"/>
</dbReference>
<evidence type="ECO:0000313" key="7">
    <source>
        <dbReference type="Proteomes" id="UP001597440"/>
    </source>
</evidence>
<dbReference type="Pfam" id="PF00072">
    <property type="entry name" value="Response_reg"/>
    <property type="match status" value="1"/>
</dbReference>
<dbReference type="Proteomes" id="UP001597440">
    <property type="component" value="Unassembled WGS sequence"/>
</dbReference>
<keyword evidence="2" id="KW-0238">DNA-binding</keyword>
<keyword evidence="7" id="KW-1185">Reference proteome</keyword>
<dbReference type="CDD" id="cd06170">
    <property type="entry name" value="LuxR_C_like"/>
    <property type="match status" value="1"/>
</dbReference>
<dbReference type="InterPro" id="IPR016032">
    <property type="entry name" value="Sig_transdc_resp-reg_C-effctor"/>
</dbReference>
<name>A0ABW5KX85_9SPHI</name>
<feature type="modified residue" description="4-aspartylphosphate" evidence="3">
    <location>
        <position position="59"/>
    </location>
</feature>
<evidence type="ECO:0000259" key="5">
    <source>
        <dbReference type="PROSITE" id="PS50110"/>
    </source>
</evidence>
<dbReference type="RefSeq" id="WP_210355307.1">
    <property type="nucleotide sequence ID" value="NZ_JAEQMU010000004.1"/>
</dbReference>
<dbReference type="InterPro" id="IPR000792">
    <property type="entry name" value="Tscrpt_reg_LuxR_C"/>
</dbReference>
<dbReference type="PROSITE" id="PS00622">
    <property type="entry name" value="HTH_LUXR_1"/>
    <property type="match status" value="1"/>
</dbReference>
<dbReference type="InterPro" id="IPR039420">
    <property type="entry name" value="WalR-like"/>
</dbReference>
<dbReference type="PROSITE" id="PS50110">
    <property type="entry name" value="RESPONSE_REGULATORY"/>
    <property type="match status" value="1"/>
</dbReference>
<comment type="caution">
    <text evidence="6">The sequence shown here is derived from an EMBL/GenBank/DDBJ whole genome shotgun (WGS) entry which is preliminary data.</text>
</comment>
<dbReference type="Pfam" id="PF00196">
    <property type="entry name" value="GerE"/>
    <property type="match status" value="1"/>
</dbReference>
<dbReference type="PROSITE" id="PS50043">
    <property type="entry name" value="HTH_LUXR_2"/>
    <property type="match status" value="1"/>
</dbReference>
<dbReference type="InterPro" id="IPR001789">
    <property type="entry name" value="Sig_transdc_resp-reg_receiver"/>
</dbReference>